<evidence type="ECO:0000259" key="7">
    <source>
        <dbReference type="PROSITE" id="PS50240"/>
    </source>
</evidence>
<dbReference type="InterPro" id="IPR043504">
    <property type="entry name" value="Peptidase_S1_PA_chymotrypsin"/>
</dbReference>
<dbReference type="SMART" id="SM00018">
    <property type="entry name" value="PD"/>
    <property type="match status" value="1"/>
</dbReference>
<keyword evidence="9" id="KW-0472">Membrane</keyword>
<dbReference type="PRINTS" id="PR00722">
    <property type="entry name" value="CHYMOTRYPSIN"/>
</dbReference>
<evidence type="ECO:0000256" key="1">
    <source>
        <dbReference type="ARBA" id="ARBA00022670"/>
    </source>
</evidence>
<dbReference type="CDD" id="cd00190">
    <property type="entry name" value="Tryp_SPc"/>
    <property type="match status" value="1"/>
</dbReference>
<dbReference type="Gene3D" id="2.40.10.10">
    <property type="entry name" value="Trypsin-like serine proteases"/>
    <property type="match status" value="1"/>
</dbReference>
<dbReference type="PANTHER" id="PTHR24252:SF7">
    <property type="entry name" value="HYALIN"/>
    <property type="match status" value="1"/>
</dbReference>
<dbReference type="SUPFAM" id="SSF57492">
    <property type="entry name" value="Trefoil"/>
    <property type="match status" value="1"/>
</dbReference>
<dbReference type="PANTHER" id="PTHR24252">
    <property type="entry name" value="ACROSIN-RELATED"/>
    <property type="match status" value="1"/>
</dbReference>
<gene>
    <name evidence="9" type="primary">Tmprss9-002</name>
</gene>
<dbReference type="InterPro" id="IPR009003">
    <property type="entry name" value="Peptidase_S1_PA"/>
</dbReference>
<evidence type="ECO:0000256" key="3">
    <source>
        <dbReference type="ARBA" id="ARBA00023157"/>
    </source>
</evidence>
<sequence length="651" mass="71746">MIFAKLSVILLIFVAVAESQLPPPDNPQCLDEECVPGATVNSAIQCNLFMTGCCWSGIHCYKQRQADSENSVGAAGRLAPGYNRRVVTLTDAKIQYGGSCLFHCTSIERSKRLSCYPEAAIDMYSCLGAGCCYDPSDNIGARRCYFSAPTPGPCPEGRCLAGSGTITKCSATPISEERCTGYGCCSQMIENERVCYFPQTEPKALPPRNQYRPGGVFTTAPAVPPTTIATTTPIPVSTKEPKFLDMLVKRGGRLDDYSVVELLSKSIGQLLRKRNRTVTTTTEAPTTTPRPTTTATTTTTIATTTRQPRVLPTQPAYIMKTICRWGRCRQYKVKNTEIKKCYPTDCGKPRIYPGSQISAPTSVKKIVGGTRAYPFSHPWMVMIKKTEGKKKFQCGGSILCKRWVLTAAHCFNRQTEKSTTPDLDAIFYKVYAGRFMGLDYSPGEQVQIFDGRDGIDFIEIHENFKTGVSRGVVAFDIALVRLKRDIEYDNFVQPVCMPTDRAKVNAIVWATGWGETKNVGPTNKNMKQLGVKILNETSCMKIIPGYSKNPPPGVLCAGGELKQDTCTVSGILHRFVTLTTRKLNLKLNKGAIFLKSENVCFVLITRCITNLHGIAFLAPSLYGYKHNIKQPNLKSITCTSCTKYALNRNAF</sequence>
<keyword evidence="3" id="KW-1015">Disulfide bond</keyword>
<dbReference type="AlphaFoldDB" id="A0A6F9DUK0"/>
<dbReference type="Pfam" id="PF00089">
    <property type="entry name" value="Trypsin"/>
    <property type="match status" value="1"/>
</dbReference>
<dbReference type="GO" id="GO:0004252">
    <property type="term" value="F:serine-type endopeptidase activity"/>
    <property type="evidence" value="ECO:0007669"/>
    <property type="project" value="InterPro"/>
</dbReference>
<dbReference type="Gene3D" id="4.10.110.10">
    <property type="entry name" value="Spasmolytic Protein, domain 1"/>
    <property type="match status" value="1"/>
</dbReference>
<feature type="domain" description="Peptidase S1" evidence="7">
    <location>
        <begin position="366"/>
        <end position="566"/>
    </location>
</feature>
<dbReference type="EMBL" id="LR791265">
    <property type="protein sequence ID" value="CAB3267127.1"/>
    <property type="molecule type" value="mRNA"/>
</dbReference>
<evidence type="ECO:0000256" key="6">
    <source>
        <dbReference type="SAM" id="SignalP"/>
    </source>
</evidence>
<protein>
    <submittedName>
        <fullName evidence="9">Transmembrane protease serine 9</fullName>
    </submittedName>
</protein>
<dbReference type="InterPro" id="IPR018114">
    <property type="entry name" value="TRYPSIN_HIS"/>
</dbReference>
<keyword evidence="6" id="KW-0732">Signal</keyword>
<accession>A0A6F9DUK0</accession>
<dbReference type="PROSITE" id="PS00134">
    <property type="entry name" value="TRYPSIN_HIS"/>
    <property type="match status" value="1"/>
</dbReference>
<feature type="chain" id="PRO_5026019084" evidence="6">
    <location>
        <begin position="20"/>
        <end position="651"/>
    </location>
</feature>
<organism evidence="9">
    <name type="scientific">Phallusia mammillata</name>
    <dbReference type="NCBI Taxonomy" id="59560"/>
    <lineage>
        <taxon>Eukaryota</taxon>
        <taxon>Metazoa</taxon>
        <taxon>Chordata</taxon>
        <taxon>Tunicata</taxon>
        <taxon>Ascidiacea</taxon>
        <taxon>Phlebobranchia</taxon>
        <taxon>Ascidiidae</taxon>
        <taxon>Phallusia</taxon>
    </lineage>
</organism>
<name>A0A6F9DUK0_9ASCI</name>
<feature type="compositionally biased region" description="Low complexity" evidence="5">
    <location>
        <begin position="277"/>
        <end position="297"/>
    </location>
</feature>
<evidence type="ECO:0000256" key="4">
    <source>
        <dbReference type="PROSITE-ProRule" id="PRU00779"/>
    </source>
</evidence>
<keyword evidence="2" id="KW-0720">Serine protease</keyword>
<comment type="caution">
    <text evidence="4">Lacks conserved residue(s) required for the propagation of feature annotation.</text>
</comment>
<dbReference type="InterPro" id="IPR001254">
    <property type="entry name" value="Trypsin_dom"/>
</dbReference>
<keyword evidence="9" id="KW-0812">Transmembrane</keyword>
<keyword evidence="1 9" id="KW-0645">Protease</keyword>
<keyword evidence="2" id="KW-0378">Hydrolase</keyword>
<dbReference type="GO" id="GO:0006508">
    <property type="term" value="P:proteolysis"/>
    <property type="evidence" value="ECO:0007669"/>
    <property type="project" value="UniProtKB-KW"/>
</dbReference>
<dbReference type="InterPro" id="IPR001314">
    <property type="entry name" value="Peptidase_S1A"/>
</dbReference>
<dbReference type="InterPro" id="IPR000519">
    <property type="entry name" value="P_trefoil_dom"/>
</dbReference>
<dbReference type="PROSITE" id="PS51448">
    <property type="entry name" value="P_TREFOIL_2"/>
    <property type="match status" value="1"/>
</dbReference>
<evidence type="ECO:0000259" key="8">
    <source>
        <dbReference type="PROSITE" id="PS51448"/>
    </source>
</evidence>
<reference evidence="9" key="1">
    <citation type="submission" date="2020-04" db="EMBL/GenBank/DDBJ databases">
        <authorList>
            <person name="Neveu A P."/>
        </authorList>
    </citation>
    <scope>NUCLEOTIDE SEQUENCE</scope>
    <source>
        <tissue evidence="9">Whole embryo</tissue>
    </source>
</reference>
<dbReference type="SMART" id="SM00020">
    <property type="entry name" value="Tryp_SPc"/>
    <property type="match status" value="1"/>
</dbReference>
<feature type="domain" description="P-type" evidence="8">
    <location>
        <begin position="102"/>
        <end position="148"/>
    </location>
</feature>
<dbReference type="InterPro" id="IPR044913">
    <property type="entry name" value="P_trefoil_dom_sf"/>
</dbReference>
<feature type="signal peptide" evidence="6">
    <location>
        <begin position="1"/>
        <end position="19"/>
    </location>
</feature>
<proteinExistence type="evidence at transcript level"/>
<dbReference type="PROSITE" id="PS50240">
    <property type="entry name" value="TRYPSIN_DOM"/>
    <property type="match status" value="1"/>
</dbReference>
<evidence type="ECO:0000256" key="5">
    <source>
        <dbReference type="SAM" id="MobiDB-lite"/>
    </source>
</evidence>
<evidence type="ECO:0000313" key="9">
    <source>
        <dbReference type="EMBL" id="CAB3267127.1"/>
    </source>
</evidence>
<dbReference type="Pfam" id="PF00088">
    <property type="entry name" value="Trefoil"/>
    <property type="match status" value="1"/>
</dbReference>
<feature type="region of interest" description="Disordered" evidence="5">
    <location>
        <begin position="276"/>
        <end position="297"/>
    </location>
</feature>
<evidence type="ECO:0000256" key="2">
    <source>
        <dbReference type="ARBA" id="ARBA00022825"/>
    </source>
</evidence>
<dbReference type="SUPFAM" id="SSF50494">
    <property type="entry name" value="Trypsin-like serine proteases"/>
    <property type="match status" value="1"/>
</dbReference>